<proteinExistence type="predicted"/>
<evidence type="ECO:0000313" key="3">
    <source>
        <dbReference type="EMBL" id="MFC5906572.1"/>
    </source>
</evidence>
<feature type="chain" id="PRO_5047029252" description="Gram-positive cocci surface proteins LPxTG domain-containing protein" evidence="2">
    <location>
        <begin position="26"/>
        <end position="141"/>
    </location>
</feature>
<keyword evidence="2" id="KW-0732">Signal</keyword>
<reference evidence="4" key="1">
    <citation type="journal article" date="2019" name="Int. J. Syst. Evol. Microbiol.">
        <title>The Global Catalogue of Microorganisms (GCM) 10K type strain sequencing project: providing services to taxonomists for standard genome sequencing and annotation.</title>
        <authorList>
            <consortium name="The Broad Institute Genomics Platform"/>
            <consortium name="The Broad Institute Genome Sequencing Center for Infectious Disease"/>
            <person name="Wu L."/>
            <person name="Ma J."/>
        </authorList>
    </citation>
    <scope>NUCLEOTIDE SEQUENCE [LARGE SCALE GENOMIC DNA]</scope>
    <source>
        <strain evidence="4">JCM 4816</strain>
    </source>
</reference>
<feature type="signal peptide" evidence="2">
    <location>
        <begin position="1"/>
        <end position="25"/>
    </location>
</feature>
<keyword evidence="1" id="KW-0812">Transmembrane</keyword>
<protein>
    <recommendedName>
        <fullName evidence="5">Gram-positive cocci surface proteins LPxTG domain-containing protein</fullName>
    </recommendedName>
</protein>
<evidence type="ECO:0008006" key="5">
    <source>
        <dbReference type="Google" id="ProtNLM"/>
    </source>
</evidence>
<keyword evidence="1" id="KW-1133">Transmembrane helix</keyword>
<name>A0ABW1FZ02_9ACTN</name>
<organism evidence="3 4">
    <name type="scientific">Streptacidiphilus monticola</name>
    <dbReference type="NCBI Taxonomy" id="2161674"/>
    <lineage>
        <taxon>Bacteria</taxon>
        <taxon>Bacillati</taxon>
        <taxon>Actinomycetota</taxon>
        <taxon>Actinomycetes</taxon>
        <taxon>Kitasatosporales</taxon>
        <taxon>Streptomycetaceae</taxon>
        <taxon>Streptacidiphilus</taxon>
    </lineage>
</organism>
<evidence type="ECO:0000313" key="4">
    <source>
        <dbReference type="Proteomes" id="UP001596174"/>
    </source>
</evidence>
<evidence type="ECO:0000256" key="2">
    <source>
        <dbReference type="SAM" id="SignalP"/>
    </source>
</evidence>
<keyword evidence="1" id="KW-0472">Membrane</keyword>
<sequence>MRSIHALVGSAVVGASVLLAVPAHAAGDTTAACAQAVTAANKAEAAYQAALASYKQELAAGGHPGTAEQSNLESLKNAANLATSDAARICPVTPSGTVHTGAGSTSEGVNTAGLAAGVAVIAAAGATGALVISRRRAAGRS</sequence>
<dbReference type="EMBL" id="JBHSQJ010000014">
    <property type="protein sequence ID" value="MFC5906572.1"/>
    <property type="molecule type" value="Genomic_DNA"/>
</dbReference>
<evidence type="ECO:0000256" key="1">
    <source>
        <dbReference type="SAM" id="Phobius"/>
    </source>
</evidence>
<comment type="caution">
    <text evidence="3">The sequence shown here is derived from an EMBL/GenBank/DDBJ whole genome shotgun (WGS) entry which is preliminary data.</text>
</comment>
<accession>A0ABW1FZ02</accession>
<keyword evidence="4" id="KW-1185">Reference proteome</keyword>
<dbReference type="Proteomes" id="UP001596174">
    <property type="component" value="Unassembled WGS sequence"/>
</dbReference>
<gene>
    <name evidence="3" type="ORF">ACFP3V_04975</name>
</gene>
<dbReference type="RefSeq" id="WP_380580119.1">
    <property type="nucleotide sequence ID" value="NZ_JBHSQJ010000014.1"/>
</dbReference>
<feature type="transmembrane region" description="Helical" evidence="1">
    <location>
        <begin position="112"/>
        <end position="132"/>
    </location>
</feature>